<feature type="region of interest" description="Disordered" evidence="3">
    <location>
        <begin position="1"/>
        <end position="25"/>
    </location>
</feature>
<keyword evidence="6" id="KW-1185">Reference proteome</keyword>
<dbReference type="GO" id="GO:0005634">
    <property type="term" value="C:nucleus"/>
    <property type="evidence" value="ECO:0007669"/>
    <property type="project" value="UniProtKB-SubCell"/>
</dbReference>
<dbReference type="Pfam" id="PF06200">
    <property type="entry name" value="tify"/>
    <property type="match status" value="1"/>
</dbReference>
<keyword evidence="2" id="KW-0539">Nucleus</keyword>
<evidence type="ECO:0000256" key="3">
    <source>
        <dbReference type="SAM" id="MobiDB-lite"/>
    </source>
</evidence>
<name>A0A8K0DS46_9ROSA</name>
<organism evidence="5 6">
    <name type="scientific">Rhamnella rubrinervis</name>
    <dbReference type="NCBI Taxonomy" id="2594499"/>
    <lineage>
        <taxon>Eukaryota</taxon>
        <taxon>Viridiplantae</taxon>
        <taxon>Streptophyta</taxon>
        <taxon>Embryophyta</taxon>
        <taxon>Tracheophyta</taxon>
        <taxon>Spermatophyta</taxon>
        <taxon>Magnoliopsida</taxon>
        <taxon>eudicotyledons</taxon>
        <taxon>Gunneridae</taxon>
        <taxon>Pentapetalae</taxon>
        <taxon>rosids</taxon>
        <taxon>fabids</taxon>
        <taxon>Rosales</taxon>
        <taxon>Rhamnaceae</taxon>
        <taxon>rhamnoid group</taxon>
        <taxon>Rhamneae</taxon>
        <taxon>Rhamnella</taxon>
    </lineage>
</organism>
<dbReference type="Proteomes" id="UP000796880">
    <property type="component" value="Unassembled WGS sequence"/>
</dbReference>
<proteinExistence type="inferred from homology"/>
<evidence type="ECO:0000259" key="4">
    <source>
        <dbReference type="PROSITE" id="PS51320"/>
    </source>
</evidence>
<comment type="domain">
    <text evidence="2">The jas domain is required for interaction with COI1.</text>
</comment>
<dbReference type="GO" id="GO:0031347">
    <property type="term" value="P:regulation of defense response"/>
    <property type="evidence" value="ECO:0007669"/>
    <property type="project" value="UniProtKB-UniRule"/>
</dbReference>
<feature type="region of interest" description="Disordered" evidence="3">
    <location>
        <begin position="70"/>
        <end position="95"/>
    </location>
</feature>
<dbReference type="InterPro" id="IPR040390">
    <property type="entry name" value="TIFY/JAZ"/>
</dbReference>
<gene>
    <name evidence="5" type="ORF">FNV43_RR23342</name>
</gene>
<sequence length="350" mass="38960">MQPGETVSRSPLDKPLHRLTEDDISQLTREDCRRYLKDKGMRRPSWNKSQAIQQVISLKALLETSSDYEATEAPKKLHIPRPENPPRGLWNSDDPRNRIVVSAGESAPTCDPSKPDVPDDISAQLAAAENDSVSPRIMDATNEPEGQMTIFYRGKVNVYDDVPGDKAQAIVQLAASPFYLPREASFDAVTALWPFGTFPCHLHAAGANIGPTSPKAIFPSLQTAKASERGQFLREESYKFHEENPDGLTSRQASVQRYLEKRKDRFKHKRKVAVPSSAGLDVYLNHRVGDQFLNQQLNQSDACSPSHPRPPQTPTRSSSVENIMKSASLSAELNDKGDEFVTFGVTFFLK</sequence>
<comment type="subcellular location">
    <subcellularLocation>
        <location evidence="2">Nucleus</location>
    </subcellularLocation>
</comment>
<dbReference type="SMART" id="SM00979">
    <property type="entry name" value="TIFY"/>
    <property type="match status" value="1"/>
</dbReference>
<evidence type="ECO:0000256" key="1">
    <source>
        <dbReference type="ARBA" id="ARBA00008614"/>
    </source>
</evidence>
<evidence type="ECO:0000313" key="6">
    <source>
        <dbReference type="Proteomes" id="UP000796880"/>
    </source>
</evidence>
<dbReference type="OrthoDB" id="1934352at2759"/>
<dbReference type="InterPro" id="IPR010399">
    <property type="entry name" value="Tify_dom"/>
</dbReference>
<evidence type="ECO:0000256" key="2">
    <source>
        <dbReference type="RuleBase" id="RU369065"/>
    </source>
</evidence>
<accession>A0A8K0DS46</accession>
<reference evidence="5" key="1">
    <citation type="submission" date="2020-03" db="EMBL/GenBank/DDBJ databases">
        <title>A high-quality chromosome-level genome assembly of a woody plant with both climbing and erect habits, Rhamnella rubrinervis.</title>
        <authorList>
            <person name="Lu Z."/>
            <person name="Yang Y."/>
            <person name="Zhu X."/>
            <person name="Sun Y."/>
        </authorList>
    </citation>
    <scope>NUCLEOTIDE SEQUENCE</scope>
    <source>
        <strain evidence="5">BYM</strain>
        <tissue evidence="5">Leaf</tissue>
    </source>
</reference>
<comment type="caution">
    <text evidence="5">The sequence shown here is derived from an EMBL/GenBank/DDBJ whole genome shotgun (WGS) entry which is preliminary data.</text>
</comment>
<dbReference type="PROSITE" id="PS51320">
    <property type="entry name" value="TIFY"/>
    <property type="match status" value="1"/>
</dbReference>
<dbReference type="PANTHER" id="PTHR33077:SF60">
    <property type="entry name" value="TIFY DOMAIN-CONTAINING PROTEIN"/>
    <property type="match status" value="1"/>
</dbReference>
<dbReference type="PANTHER" id="PTHR33077">
    <property type="entry name" value="PROTEIN TIFY 4A-RELATED-RELATED"/>
    <property type="match status" value="1"/>
</dbReference>
<feature type="domain" description="Tify" evidence="4">
    <location>
        <begin position="141"/>
        <end position="176"/>
    </location>
</feature>
<dbReference type="GO" id="GO:0009611">
    <property type="term" value="P:response to wounding"/>
    <property type="evidence" value="ECO:0007669"/>
    <property type="project" value="UniProtKB-UniRule"/>
</dbReference>
<comment type="function">
    <text evidence="2">Repressor of jasmonate responses.</text>
</comment>
<keyword evidence="2" id="KW-1184">Jasmonic acid signaling pathway</keyword>
<feature type="region of interest" description="Disordered" evidence="3">
    <location>
        <begin position="298"/>
        <end position="319"/>
    </location>
</feature>
<protein>
    <recommendedName>
        <fullName evidence="2">Protein TIFY</fullName>
    </recommendedName>
    <alternativeName>
        <fullName evidence="2">Jasmonate ZIM domain-containing protein</fullName>
    </alternativeName>
</protein>
<comment type="similarity">
    <text evidence="1 2">Belongs to the TIFY/JAZ family.</text>
</comment>
<dbReference type="GO" id="GO:2000022">
    <property type="term" value="P:regulation of jasmonic acid mediated signaling pathway"/>
    <property type="evidence" value="ECO:0007669"/>
    <property type="project" value="UniProtKB-UniRule"/>
</dbReference>
<feature type="compositionally biased region" description="Basic and acidic residues" evidence="3">
    <location>
        <begin position="11"/>
        <end position="21"/>
    </location>
</feature>
<dbReference type="AlphaFoldDB" id="A0A8K0DS46"/>
<evidence type="ECO:0000313" key="5">
    <source>
        <dbReference type="EMBL" id="KAF3436250.1"/>
    </source>
</evidence>
<dbReference type="EMBL" id="VOIH02000010">
    <property type="protein sequence ID" value="KAF3436250.1"/>
    <property type="molecule type" value="Genomic_DNA"/>
</dbReference>